<dbReference type="EMBL" id="BAABHB010000009">
    <property type="protein sequence ID" value="GAA4412213.1"/>
    <property type="molecule type" value="Genomic_DNA"/>
</dbReference>
<evidence type="ECO:0000256" key="1">
    <source>
        <dbReference type="ARBA" id="ARBA00023016"/>
    </source>
</evidence>
<keyword evidence="6" id="KW-1185">Reference proteome</keyword>
<evidence type="ECO:0000256" key="3">
    <source>
        <dbReference type="ARBA" id="ARBA00038493"/>
    </source>
</evidence>
<name>A0ABP8KPP9_9BACT</name>
<gene>
    <name evidence="5" type="ORF">GCM10023187_38960</name>
</gene>
<dbReference type="Pfam" id="PF01965">
    <property type="entry name" value="DJ-1_PfpI"/>
    <property type="match status" value="1"/>
</dbReference>
<evidence type="ECO:0000256" key="2">
    <source>
        <dbReference type="ARBA" id="ARBA00023239"/>
    </source>
</evidence>
<dbReference type="PANTHER" id="PTHR48094">
    <property type="entry name" value="PROTEIN/NUCLEIC ACID DEGLYCASE DJ-1-RELATED"/>
    <property type="match status" value="1"/>
</dbReference>
<keyword evidence="2" id="KW-0456">Lyase</keyword>
<organism evidence="5 6">
    <name type="scientific">Nibrella viscosa</name>
    <dbReference type="NCBI Taxonomy" id="1084524"/>
    <lineage>
        <taxon>Bacteria</taxon>
        <taxon>Pseudomonadati</taxon>
        <taxon>Bacteroidota</taxon>
        <taxon>Cytophagia</taxon>
        <taxon>Cytophagales</taxon>
        <taxon>Spirosomataceae</taxon>
        <taxon>Nibrella</taxon>
    </lineage>
</organism>
<dbReference type="SUPFAM" id="SSF52317">
    <property type="entry name" value="Class I glutamine amidotransferase-like"/>
    <property type="match status" value="1"/>
</dbReference>
<accession>A0ABP8KPP9</accession>
<keyword evidence="1" id="KW-0346">Stress response</keyword>
<dbReference type="Proteomes" id="UP001500936">
    <property type="component" value="Unassembled WGS sequence"/>
</dbReference>
<evidence type="ECO:0000259" key="4">
    <source>
        <dbReference type="Pfam" id="PF01965"/>
    </source>
</evidence>
<dbReference type="InterPro" id="IPR050325">
    <property type="entry name" value="Prot/Nucl_acid_deglycase"/>
</dbReference>
<sequence length="199" mass="22587">MKLKGKKIGVLLESDYFENEIFYYKYRFPEEGADLHFLTRLWGQERITFHGHEYKVPMDCWESFENMSDEELRSYSAIIVPSGMVSDRLRYTEDVEKIPPATEFLKRVFAEKSILKGIICHGLWLVAPATELVKGRPLVCHNNLIGDAKAYGAIYTNEDVVVDGDLVTGRSGGHAHLFAKKIIEILSEQAESVATREAA</sequence>
<comment type="similarity">
    <text evidence="3">Belongs to the peptidase C56 family. HSP31-like subfamily.</text>
</comment>
<evidence type="ECO:0000313" key="5">
    <source>
        <dbReference type="EMBL" id="GAA4412213.1"/>
    </source>
</evidence>
<dbReference type="Gene3D" id="3.40.50.880">
    <property type="match status" value="1"/>
</dbReference>
<dbReference type="PANTHER" id="PTHR48094:SF11">
    <property type="entry name" value="GLUTATHIONE-INDEPENDENT GLYOXALASE HSP31-RELATED"/>
    <property type="match status" value="1"/>
</dbReference>
<keyword evidence="5" id="KW-0315">Glutamine amidotransferase</keyword>
<evidence type="ECO:0000313" key="6">
    <source>
        <dbReference type="Proteomes" id="UP001500936"/>
    </source>
</evidence>
<dbReference type="RefSeq" id="WP_345269607.1">
    <property type="nucleotide sequence ID" value="NZ_BAABHB010000009.1"/>
</dbReference>
<protein>
    <submittedName>
        <fullName evidence="5">Type 1 glutamine amidotransferase domain-containing protein</fullName>
    </submittedName>
</protein>
<dbReference type="InterPro" id="IPR002818">
    <property type="entry name" value="DJ-1/PfpI"/>
</dbReference>
<dbReference type="InterPro" id="IPR029062">
    <property type="entry name" value="Class_I_gatase-like"/>
</dbReference>
<reference evidence="6" key="1">
    <citation type="journal article" date="2019" name="Int. J. Syst. Evol. Microbiol.">
        <title>The Global Catalogue of Microorganisms (GCM) 10K type strain sequencing project: providing services to taxonomists for standard genome sequencing and annotation.</title>
        <authorList>
            <consortium name="The Broad Institute Genomics Platform"/>
            <consortium name="The Broad Institute Genome Sequencing Center for Infectious Disease"/>
            <person name="Wu L."/>
            <person name="Ma J."/>
        </authorList>
    </citation>
    <scope>NUCLEOTIDE SEQUENCE [LARGE SCALE GENOMIC DNA]</scope>
    <source>
        <strain evidence="6">JCM 17925</strain>
    </source>
</reference>
<comment type="caution">
    <text evidence="5">The sequence shown here is derived from an EMBL/GenBank/DDBJ whole genome shotgun (WGS) entry which is preliminary data.</text>
</comment>
<feature type="domain" description="DJ-1/PfpI" evidence="4">
    <location>
        <begin position="6"/>
        <end position="184"/>
    </location>
</feature>
<proteinExistence type="inferred from homology"/>